<keyword evidence="4" id="KW-0547">Nucleotide-binding</keyword>
<feature type="domain" description="ABC transporter" evidence="8">
    <location>
        <begin position="1"/>
        <end position="206"/>
    </location>
</feature>
<organism evidence="9 10">
    <name type="scientific">Zingiber officinale</name>
    <name type="common">Ginger</name>
    <name type="synonym">Amomum zingiber</name>
    <dbReference type="NCBI Taxonomy" id="94328"/>
    <lineage>
        <taxon>Eukaryota</taxon>
        <taxon>Viridiplantae</taxon>
        <taxon>Streptophyta</taxon>
        <taxon>Embryophyta</taxon>
        <taxon>Tracheophyta</taxon>
        <taxon>Spermatophyta</taxon>
        <taxon>Magnoliopsida</taxon>
        <taxon>Liliopsida</taxon>
        <taxon>Zingiberales</taxon>
        <taxon>Zingiberaceae</taxon>
        <taxon>Zingiber</taxon>
    </lineage>
</organism>
<keyword evidence="10" id="KW-1185">Reference proteome</keyword>
<dbReference type="InterPro" id="IPR003439">
    <property type="entry name" value="ABC_transporter-like_ATP-bd"/>
</dbReference>
<comment type="caution">
    <text evidence="9">The sequence shown here is derived from an EMBL/GenBank/DDBJ whole genome shotgun (WGS) entry which is preliminary data.</text>
</comment>
<accession>A0A8J5ES00</accession>
<dbReference type="SUPFAM" id="SSF52540">
    <property type="entry name" value="P-loop containing nucleoside triphosphate hydrolases"/>
    <property type="match status" value="1"/>
</dbReference>
<dbReference type="InterPro" id="IPR003593">
    <property type="entry name" value="AAA+_ATPase"/>
</dbReference>
<keyword evidence="6" id="KW-1133">Transmembrane helix</keyword>
<dbReference type="GO" id="GO:0016887">
    <property type="term" value="F:ATP hydrolysis activity"/>
    <property type="evidence" value="ECO:0007669"/>
    <property type="project" value="InterPro"/>
</dbReference>
<gene>
    <name evidence="9" type="ORF">ZIOFF_068630</name>
</gene>
<comment type="subcellular location">
    <subcellularLocation>
        <location evidence="1">Membrane</location>
        <topology evidence="1">Multi-pass membrane protein</topology>
    </subcellularLocation>
</comment>
<dbReference type="PANTHER" id="PTHR24221">
    <property type="entry name" value="ATP-BINDING CASSETTE SUB-FAMILY B"/>
    <property type="match status" value="1"/>
</dbReference>
<proteinExistence type="predicted"/>
<keyword evidence="3" id="KW-0812">Transmembrane</keyword>
<keyword evidence="7" id="KW-0472">Membrane</keyword>
<evidence type="ECO:0000313" key="10">
    <source>
        <dbReference type="Proteomes" id="UP000734854"/>
    </source>
</evidence>
<keyword evidence="2" id="KW-0813">Transport</keyword>
<dbReference type="GO" id="GO:0005737">
    <property type="term" value="C:cytoplasm"/>
    <property type="evidence" value="ECO:0007669"/>
    <property type="project" value="UniProtKB-ARBA"/>
</dbReference>
<keyword evidence="5" id="KW-0067">ATP-binding</keyword>
<dbReference type="FunFam" id="3.40.50.300:FF:000836">
    <property type="entry name" value="ABC transporter B family member 25"/>
    <property type="match status" value="1"/>
</dbReference>
<dbReference type="InterPro" id="IPR039421">
    <property type="entry name" value="Type_1_exporter"/>
</dbReference>
<dbReference type="InterPro" id="IPR017871">
    <property type="entry name" value="ABC_transporter-like_CS"/>
</dbReference>
<evidence type="ECO:0000256" key="5">
    <source>
        <dbReference type="ARBA" id="ARBA00022840"/>
    </source>
</evidence>
<dbReference type="PANTHER" id="PTHR24221:SF528">
    <property type="entry name" value="ABC TRANSPORTER B FAMILY MEMBER 15"/>
    <property type="match status" value="1"/>
</dbReference>
<dbReference type="EMBL" id="JACMSC010000019">
    <property type="protein sequence ID" value="KAG6474692.1"/>
    <property type="molecule type" value="Genomic_DNA"/>
</dbReference>
<dbReference type="PROSITE" id="PS00211">
    <property type="entry name" value="ABC_TRANSPORTER_1"/>
    <property type="match status" value="1"/>
</dbReference>
<dbReference type="InterPro" id="IPR027417">
    <property type="entry name" value="P-loop_NTPase"/>
</dbReference>
<evidence type="ECO:0000256" key="3">
    <source>
        <dbReference type="ARBA" id="ARBA00022692"/>
    </source>
</evidence>
<dbReference type="GO" id="GO:0005524">
    <property type="term" value="F:ATP binding"/>
    <property type="evidence" value="ECO:0007669"/>
    <property type="project" value="UniProtKB-KW"/>
</dbReference>
<evidence type="ECO:0000256" key="4">
    <source>
        <dbReference type="ARBA" id="ARBA00022741"/>
    </source>
</evidence>
<dbReference type="AlphaFoldDB" id="A0A8J5ES00"/>
<dbReference type="Proteomes" id="UP000734854">
    <property type="component" value="Unassembled WGS sequence"/>
</dbReference>
<evidence type="ECO:0000256" key="1">
    <source>
        <dbReference type="ARBA" id="ARBA00004141"/>
    </source>
</evidence>
<evidence type="ECO:0000259" key="8">
    <source>
        <dbReference type="PROSITE" id="PS50893"/>
    </source>
</evidence>
<dbReference type="PROSITE" id="PS50893">
    <property type="entry name" value="ABC_TRANSPORTER_2"/>
    <property type="match status" value="1"/>
</dbReference>
<dbReference type="GO" id="GO:0016020">
    <property type="term" value="C:membrane"/>
    <property type="evidence" value="ECO:0007669"/>
    <property type="project" value="UniProtKB-SubCell"/>
</dbReference>
<evidence type="ECO:0000256" key="2">
    <source>
        <dbReference type="ARBA" id="ARBA00022448"/>
    </source>
</evidence>
<name>A0A8J5ES00_ZINOF</name>
<evidence type="ECO:0000313" key="9">
    <source>
        <dbReference type="EMBL" id="KAG6474692.1"/>
    </source>
</evidence>
<dbReference type="SMART" id="SM00382">
    <property type="entry name" value="AAA"/>
    <property type="match status" value="1"/>
</dbReference>
<reference evidence="9 10" key="1">
    <citation type="submission" date="2020-08" db="EMBL/GenBank/DDBJ databases">
        <title>Plant Genome Project.</title>
        <authorList>
            <person name="Zhang R.-G."/>
        </authorList>
    </citation>
    <scope>NUCLEOTIDE SEQUENCE [LARGE SCALE GENOMIC DNA]</scope>
    <source>
        <tissue evidence="9">Rhizome</tissue>
    </source>
</reference>
<dbReference type="Pfam" id="PF00005">
    <property type="entry name" value="ABC_tran"/>
    <property type="match status" value="1"/>
</dbReference>
<dbReference type="GO" id="GO:0042626">
    <property type="term" value="F:ATPase-coupled transmembrane transporter activity"/>
    <property type="evidence" value="ECO:0007669"/>
    <property type="project" value="TreeGrafter"/>
</dbReference>
<dbReference type="Gene3D" id="3.40.50.300">
    <property type="entry name" value="P-loop containing nucleotide triphosphate hydrolases"/>
    <property type="match status" value="1"/>
</dbReference>
<evidence type="ECO:0000256" key="6">
    <source>
        <dbReference type="ARBA" id="ARBA00022989"/>
    </source>
</evidence>
<sequence>MLVGQSGSGKSTIIGLIHRFYDPVRGTIKIDGRVLKSYNLRALRKYIGMVGQEPTLFAGSIRENITYGSNGEKTPIEIEAAARAANAHEFISSLMDGYEMQCDDRGLQLSGGQKQLIAIARAILKDLAILLLDEATSALDSQSEEVVLAALERLMVGRTSVVVAHRLSTIRHCHLITILDQGAVVENGTHASLMSKGPAGAYFGLLTLQSGGATSIFSDYFCCLFLAVFTASPTGENGATRAPISIDLQRDSSLGTKSIVLQIDSKSQQPLQFCSSFDQAAGDQKSLAAVQALLLSQGHLYCRYSLGCSDWSICFYCFGTGSMDLLDLKVHLKQHGELRLKVLKLYLLELHKISSEE</sequence>
<evidence type="ECO:0000256" key="7">
    <source>
        <dbReference type="ARBA" id="ARBA00023136"/>
    </source>
</evidence>
<protein>
    <recommendedName>
        <fullName evidence="8">ABC transporter domain-containing protein</fullName>
    </recommendedName>
</protein>